<dbReference type="InterPro" id="IPR050131">
    <property type="entry name" value="Peptidase_S8_subtilisin-like"/>
</dbReference>
<sequence length="1411" mass="154270">MHTEVHSESGRVIVISDIPDNEPQAFTVAIKDPADWQEMHDYIINENEIDGIPNRRIDCTAEMPFSTKRAVYQISAEEAEVLRQHPKVEWVEESSRYNPTCLEQRKYDEEFDRHSDAFRFKNSGIRHKRAGGDPTPVDNSLLDFTQWGLHRHGYKNDPFGSETDVSADIKYQFTGKNVDVVIMDTGIRWDHPEFLKPGVTSFVDKNSTRVRDILIHGASEYGIDWEAEGLVSPGSSPYTDYTVANVLQSSSFGGSWHGSHVGGTAAGNQFGAAFEANIWSIACVDRSDVGWSEPSDGFDYIKVWHKNKPINPETGRRNPTIVNCSWGHRQFVRDNLSSSATFRGTTYTDGGDEYLGEAYDSIYFLDRNGSYFEFTTRRVSGQTTMDELLDDPDCQDVIFICSAGNSKAKQDTIGGVDYNNEFVSGTFYYSTSGYDSYWCRGGTPAVGHEGEPDAVISVASLSEYYSVGQETLDDYTSRGPRTDVTAAGGDILSPWSTGYYDPRDFSFYITYLQGTSMAAPNVTGVVALYLQTKPDATRVDVRNWLLEHGTVTAPLRDSQPDFTQRNYWGSPTALRDTNPRVLFNPFANNERVSLTPGVEQIIKEDLVMELDGEKEEIVNNVWRDTSPNGSNNFATLDSGVDYYGDRYSYQFNGNAKASISNNSDFQSIGEFTIELWYNQHTHSKSEVYPTLIFGSWNALEVADNEFAIYQQPNGTLTYELAGGSANSGITSTHQTTPQLNTWNHVVLTRTGNKIDFYLNKEKSTYQEIYSPNITCTLETRVGTDNSTGTYINRVTGISGGSGYETAPTVSVVNPGGATGAAFTVSLSTQGTFKRFEVTNGGSGYTYPPDVTLGGGMADVGATAAITAGVVTSISLDGIVYDTTNSGDIYSFGAGTTIAPNGTGVGEQGGFDIGGTHLRFGDSDGGIRECVVNPVNATDFDTIRIYAIRGDDTNGGELPEGDSGDESLWLSYNIGAGVTDSWTDAGIIIWHEGLDGTYGNPGNTLRNWDISIPGAARTDNAYFRLYMPSNSGTIYDNYGILSVSFIDTGTEYTDSTVTLTPNALESNPSGITTATANVWINKSVTDIELTDGGSGYSGTYALSMSGGNPTSPGSGQAVADGKLYYDGYVGMVRYYKGRPFTQDEVNQHYEEQIARFDPTKKPSISFGNSDINTEVSLTGITTTGLVMHIDGPTGFDTDLSGNGNVPTYYSDNPYNGLSYLNYQGPITEVASGGGLLSGVNISGSSFSMEAWIYLLGDPNAGTNGQIISQDDGISSGQGWQWRISDAPDYQQDFVYWTTSARGSAVDLSAAPTPIPLNEWSHVAVTYDGTDIRMYLNGVQDFIHTPAASLYGSSAQIGIGRFAGTTFASNYRLNARYGAVRLYDEFLTGDQIKSHYDLQKYRFRFQSLTLSYE</sequence>
<dbReference type="Gene3D" id="2.60.120.260">
    <property type="entry name" value="Galactose-binding domain-like"/>
    <property type="match status" value="1"/>
</dbReference>
<evidence type="ECO:0000256" key="3">
    <source>
        <dbReference type="ARBA" id="ARBA00022729"/>
    </source>
</evidence>
<keyword evidence="5 7" id="KW-0720">Serine protease</keyword>
<dbReference type="Gene3D" id="3.40.50.200">
    <property type="entry name" value="Peptidase S8/S53 domain"/>
    <property type="match status" value="1"/>
</dbReference>
<evidence type="ECO:0000313" key="9">
    <source>
        <dbReference type="EMBL" id="QFG06492.1"/>
    </source>
</evidence>
<dbReference type="SUPFAM" id="SSF49899">
    <property type="entry name" value="Concanavalin A-like lectins/glucanases"/>
    <property type="match status" value="2"/>
</dbReference>
<evidence type="ECO:0000256" key="5">
    <source>
        <dbReference type="ARBA" id="ARBA00022825"/>
    </source>
</evidence>
<dbReference type="PROSITE" id="PS00136">
    <property type="entry name" value="SUBTILASE_ASP"/>
    <property type="match status" value="1"/>
</dbReference>
<dbReference type="EMBL" id="MK867354">
    <property type="protein sequence ID" value="QFG06492.1"/>
    <property type="molecule type" value="Genomic_DNA"/>
</dbReference>
<dbReference type="InterPro" id="IPR036852">
    <property type="entry name" value="Peptidase_S8/S53_dom_sf"/>
</dbReference>
<evidence type="ECO:0000256" key="2">
    <source>
        <dbReference type="ARBA" id="ARBA00022670"/>
    </source>
</evidence>
<dbReference type="GO" id="GO:0006508">
    <property type="term" value="P:proteolysis"/>
    <property type="evidence" value="ECO:0007669"/>
    <property type="project" value="UniProtKB-KW"/>
</dbReference>
<proteinExistence type="inferred from homology"/>
<evidence type="ECO:0000256" key="6">
    <source>
        <dbReference type="ARBA" id="ARBA00023157"/>
    </source>
</evidence>
<evidence type="ECO:0000256" key="1">
    <source>
        <dbReference type="ARBA" id="ARBA00011073"/>
    </source>
</evidence>
<dbReference type="PROSITE" id="PS51892">
    <property type="entry name" value="SUBTILASE"/>
    <property type="match status" value="1"/>
</dbReference>
<dbReference type="PRINTS" id="PR00723">
    <property type="entry name" value="SUBTILISIN"/>
</dbReference>
<dbReference type="GO" id="GO:0004252">
    <property type="term" value="F:serine-type endopeptidase activity"/>
    <property type="evidence" value="ECO:0007669"/>
    <property type="project" value="InterPro"/>
</dbReference>
<dbReference type="InterPro" id="IPR022398">
    <property type="entry name" value="Peptidase_S8_His-AS"/>
</dbReference>
<dbReference type="Pfam" id="PF00082">
    <property type="entry name" value="Peptidase_S8"/>
    <property type="match status" value="1"/>
</dbReference>
<name>A0A6M2ZHU7_9CAUD</name>
<keyword evidence="6" id="KW-1015">Disulfide bond</keyword>
<protein>
    <submittedName>
        <fullName evidence="9">Baseplate wedge subunit</fullName>
    </submittedName>
</protein>
<dbReference type="PANTHER" id="PTHR43806">
    <property type="entry name" value="PEPTIDASE S8"/>
    <property type="match status" value="1"/>
</dbReference>
<accession>A0A6M2ZHU7</accession>
<dbReference type="InterPro" id="IPR023827">
    <property type="entry name" value="Peptidase_S8_Asp-AS"/>
</dbReference>
<dbReference type="InterPro" id="IPR015500">
    <property type="entry name" value="Peptidase_S8_subtilisin-rel"/>
</dbReference>
<dbReference type="InterPro" id="IPR013320">
    <property type="entry name" value="ConA-like_dom_sf"/>
</dbReference>
<dbReference type="PANTHER" id="PTHR43806:SF11">
    <property type="entry name" value="CEREVISIN-RELATED"/>
    <property type="match status" value="1"/>
</dbReference>
<evidence type="ECO:0000313" key="10">
    <source>
        <dbReference type="Proteomes" id="UP000515683"/>
    </source>
</evidence>
<keyword evidence="2 7" id="KW-0645">Protease</keyword>
<organism evidence="9 10">
    <name type="scientific">Synechococcus phage S-SCSM1</name>
    <dbReference type="NCBI Taxonomy" id="2588487"/>
    <lineage>
        <taxon>Viruses</taxon>
        <taxon>Duplodnaviria</taxon>
        <taxon>Heunggongvirae</taxon>
        <taxon>Uroviricota</taxon>
        <taxon>Caudoviricetes</taxon>
        <taxon>Pantevenvirales</taxon>
        <taxon>Kyanoviridae</taxon>
        <taxon>Zhoulongquanvirus</taxon>
        <taxon>Zhoulongquanvirus esscess</taxon>
    </lineage>
</organism>
<dbReference type="InterPro" id="IPR023828">
    <property type="entry name" value="Peptidase_S8_Ser-AS"/>
</dbReference>
<dbReference type="Gene3D" id="2.60.120.200">
    <property type="match status" value="2"/>
</dbReference>
<dbReference type="PROSITE" id="PS00138">
    <property type="entry name" value="SUBTILASE_SER"/>
    <property type="match status" value="1"/>
</dbReference>
<dbReference type="InterPro" id="IPR000209">
    <property type="entry name" value="Peptidase_S8/S53_dom"/>
</dbReference>
<feature type="domain" description="LamG-like jellyroll fold" evidence="8">
    <location>
        <begin position="1243"/>
        <end position="1388"/>
    </location>
</feature>
<keyword evidence="3" id="KW-0732">Signal</keyword>
<dbReference type="Proteomes" id="UP000515683">
    <property type="component" value="Segment"/>
</dbReference>
<dbReference type="PROSITE" id="PS00137">
    <property type="entry name" value="SUBTILASE_HIS"/>
    <property type="match status" value="1"/>
</dbReference>
<dbReference type="InterPro" id="IPR006558">
    <property type="entry name" value="LamG-like"/>
</dbReference>
<reference evidence="9" key="1">
    <citation type="submission" date="2019-04" db="EMBL/GenBank/DDBJ databases">
        <title>Genomic and proteomic characterization of cyanophage S-SCSM1 provides new insights into understanding the viral gene diversity and phage-host interactions.</title>
        <authorList>
            <person name="Wang Q."/>
            <person name="Xu Y."/>
            <person name="Jiao N."/>
            <person name="Zhang R."/>
        </authorList>
    </citation>
    <scope>NUCLEOTIDE SEQUENCE [LARGE SCALE GENOMIC DNA]</scope>
</reference>
<evidence type="ECO:0000256" key="7">
    <source>
        <dbReference type="RuleBase" id="RU003355"/>
    </source>
</evidence>
<dbReference type="Pfam" id="PF13385">
    <property type="entry name" value="Laminin_G_3"/>
    <property type="match status" value="2"/>
</dbReference>
<dbReference type="SMART" id="SM00560">
    <property type="entry name" value="LamGL"/>
    <property type="match status" value="1"/>
</dbReference>
<gene>
    <name evidence="9" type="ORF">SSCSM1_228</name>
</gene>
<comment type="similarity">
    <text evidence="1 7">Belongs to the peptidase S8 family.</text>
</comment>
<evidence type="ECO:0000256" key="4">
    <source>
        <dbReference type="ARBA" id="ARBA00022801"/>
    </source>
</evidence>
<dbReference type="SUPFAM" id="SSF52743">
    <property type="entry name" value="Subtilisin-like"/>
    <property type="match status" value="1"/>
</dbReference>
<keyword evidence="10" id="KW-1185">Reference proteome</keyword>
<keyword evidence="4 7" id="KW-0378">Hydrolase</keyword>
<evidence type="ECO:0000259" key="8">
    <source>
        <dbReference type="SMART" id="SM00560"/>
    </source>
</evidence>